<sequence>MAVDDKKIGMSNTSSDSTSSEEDSSSAAVQRAPRNRHPVVKVLRFLNPFTVNDPPPVPDVPKMTPEARANLISKLYFWWMNDLMKTGYSRPLEENDVPLVEPNRTAKVMTEKFLANLEKHKQKGHKKNFVVRAINDTFFFDIWYAFLCRCFVDGLQMSTPQLSRLIIYYVDDAYTGRPAHVGYGVGLVIGLTAMIVVSSILEQQYFYSASRVGSHARATLINALYRKSLVLSNKARLEYTNGKITNLMSTDTYRVEFAAMFFHFLTDSPIPIVLCVVFLLVNIGYAALCGIAMLIIAAPILGRVTRIIASRRRIRLMQELLTSMRIINMTIPIFASMLAFVVLSVTGHALDPAKIFASLSLFNMLRMPTATDAYVALQRIEKMLLEEETTGIVTADETLDHAIEVTNASFEWDEDPESYLWNASWIWTWRSWSTWAEEKRSKISVVLADPMKENDEMENQLSRIISVESAHAIGVDASPEVELANIEAVEEDDAYDDVQFTGLHNLNFTIKKGELIVIAGFIGSGKTSLLASLVGEMKQTGGTVRLGGKVAYCPQPWIMNATLRDNILFGREFDPERYSKIIEDCALEHDISVLPAGDMTEIGERGINISGGQKSRISLARAAYFDSDIIILDDVLSAVDPHVGRHLVDNCICGLLHDRTRLLATHQLHVLPRADRIIFMDGKGGLTIGTFDELMTSCPKFAQLTKFGSSQQAEKSEHQEVEDEDAIMKENSGVLAGAPGMTIGGKLMKAEEYQTDSVSLMVYKAYYAAAGGKYLSWGIAPLIVLMAGCVTGLQIVTSLWLSFWTEDRFHESKGFYIGLYICIGLLSAIGFFMLGWQTTWAGSRASVSMNLAATNKVMRAPMAFFDTNPIGRIINRFSNDVESMDNTLTDANRMFLIGITGIMGILVLIIAYFYWFAVALLPLLIIYYYVTAYYRASAVVIKRLDSNARSITLSGLTSIRAYNEQERFVKRMETQIDYMNRFSYVILGNQRWLSVRLESVAVTLVFVAGILAVVARFDVSPSSIGLVLSYCTTLSLQMAMVIKQLTDVENNMNAAERVHYYITGLPSEAPYEIPEAKPRPTWPEKGAIEMQNVFLKYRPELPYVLKDINLSIKGGEKVGICGRTGAGKSSITAALYRLSEISEGTLLIDGVDISSIGLHDLRTKLAIIPQDPVLFKGTIRSNLDPFNSYTDSQLWDALRRSGLLNDPSATVTSSEVEIAKEKHNMPQGVGKFQLDSTVDDEGLNFSLGERQLLALARALVRQFQILVLDEATSSVDYQTDAQIQQVIVREFSHCTILCIAHRLKTIINYDKILVLDAGTVAEFDTPWNLFQKEDSIFRSLCEKSSIYDGDFVHRQ</sequence>
<evidence type="ECO:0000313" key="2">
    <source>
        <dbReference type="Proteomes" id="UP001489719"/>
    </source>
</evidence>
<dbReference type="Proteomes" id="UP001489719">
    <property type="component" value="Unassembled WGS sequence"/>
</dbReference>
<proteinExistence type="predicted"/>
<dbReference type="EMBL" id="MU970249">
    <property type="protein sequence ID" value="KAK9318988.1"/>
    <property type="molecule type" value="Genomic_DNA"/>
</dbReference>
<protein>
    <submittedName>
        <fullName evidence="1">P-loop containing nucleoside triphosphate hydrolase protein</fullName>
    </submittedName>
</protein>
<organism evidence="1 2">
    <name type="scientific">Lipomyces orientalis</name>
    <dbReference type="NCBI Taxonomy" id="1233043"/>
    <lineage>
        <taxon>Eukaryota</taxon>
        <taxon>Fungi</taxon>
        <taxon>Dikarya</taxon>
        <taxon>Ascomycota</taxon>
        <taxon>Saccharomycotina</taxon>
        <taxon>Lipomycetes</taxon>
        <taxon>Lipomycetales</taxon>
        <taxon>Lipomycetaceae</taxon>
        <taxon>Lipomyces</taxon>
    </lineage>
</organism>
<reference evidence="2" key="1">
    <citation type="journal article" date="2024" name="Front. Bioeng. Biotechnol.">
        <title>Genome-scale model development and genomic sequencing of the oleaginous clade Lipomyces.</title>
        <authorList>
            <person name="Czajka J.J."/>
            <person name="Han Y."/>
            <person name="Kim J."/>
            <person name="Mondo S.J."/>
            <person name="Hofstad B.A."/>
            <person name="Robles A."/>
            <person name="Haridas S."/>
            <person name="Riley R."/>
            <person name="LaButti K."/>
            <person name="Pangilinan J."/>
            <person name="Andreopoulos W."/>
            <person name="Lipzen A."/>
            <person name="Yan J."/>
            <person name="Wang M."/>
            <person name="Ng V."/>
            <person name="Grigoriev I.V."/>
            <person name="Spatafora J.W."/>
            <person name="Magnuson J.K."/>
            <person name="Baker S.E."/>
            <person name="Pomraning K.R."/>
        </authorList>
    </citation>
    <scope>NUCLEOTIDE SEQUENCE [LARGE SCALE GENOMIC DNA]</scope>
    <source>
        <strain evidence="2">CBS 10300</strain>
    </source>
</reference>
<accession>A0ACC3TCT5</accession>
<comment type="caution">
    <text evidence="1">The sequence shown here is derived from an EMBL/GenBank/DDBJ whole genome shotgun (WGS) entry which is preliminary data.</text>
</comment>
<gene>
    <name evidence="1" type="ORF">V1517DRAFT_355428</name>
</gene>
<keyword evidence="1" id="KW-0378">Hydrolase</keyword>
<evidence type="ECO:0000313" key="1">
    <source>
        <dbReference type="EMBL" id="KAK9318988.1"/>
    </source>
</evidence>
<name>A0ACC3TCT5_9ASCO</name>
<keyword evidence="2" id="KW-1185">Reference proteome</keyword>